<dbReference type="InterPro" id="IPR012341">
    <property type="entry name" value="6hp_glycosidase-like_sf"/>
</dbReference>
<dbReference type="InterPro" id="IPR004879">
    <property type="entry name" value="Ssp411-like_TRX"/>
</dbReference>
<feature type="domain" description="ENTH" evidence="8">
    <location>
        <begin position="12"/>
        <end position="144"/>
    </location>
</feature>
<keyword evidence="6" id="KW-0446">Lipid-binding</keyword>
<feature type="region of interest" description="Disordered" evidence="7">
    <location>
        <begin position="445"/>
        <end position="466"/>
    </location>
</feature>
<reference evidence="9 10" key="2">
    <citation type="submission" date="2019-04" db="EMBL/GenBank/DDBJ databases">
        <title>The genome sequence of big-headed turtle.</title>
        <authorList>
            <person name="Gong S."/>
        </authorList>
    </citation>
    <scope>NUCLEOTIDE SEQUENCE [LARGE SCALE GENOMIC DNA]</scope>
    <source>
        <strain evidence="9">DO16091913</strain>
        <tissue evidence="9">Muscle</tissue>
    </source>
</reference>
<comment type="similarity">
    <text evidence="2">Belongs to the epsin family.</text>
</comment>
<dbReference type="Gene3D" id="3.40.30.10">
    <property type="entry name" value="Glutaredoxin"/>
    <property type="match status" value="1"/>
</dbReference>
<dbReference type="Proteomes" id="UP000297703">
    <property type="component" value="Unassembled WGS sequence"/>
</dbReference>
<dbReference type="Pfam" id="PF01417">
    <property type="entry name" value="ENTH"/>
    <property type="match status" value="1"/>
</dbReference>
<proteinExistence type="inferred from homology"/>
<feature type="compositionally biased region" description="Low complexity" evidence="7">
    <location>
        <begin position="186"/>
        <end position="201"/>
    </location>
</feature>
<dbReference type="Gene3D" id="1.50.10.10">
    <property type="match status" value="1"/>
</dbReference>
<sequence>MTTSALRRQVKNIVHNYSEAEIKVREATSNDSWGPPSSLMSEIADLTFNTVAFAEIMGMIWRRLNDSGKNWRHVYKALTLLDYLIKTGSEKVAHQCRENLYTIQTLKDFQYTDRDGKDQGINVREKVKQLMGLLKDEERLKQERAHALKTKERMSTEGTGISSSQQLSYGRRTSQYGEDYGRPRGSPSSFNSSSSSPQNTSDLEQARPQTTGEEELQLQLALAMSREEAEKQPLPPATITDEELQLQIALSLSKKEHEKEVRACQGENSLLQRALEETHMGIEEEEEEDKMKKSQSSIVELADIFGPAPVTSTHVSADPWNIPGLKSNVEPAGASWVPSADPWAPIPAASGDPLNQMAASINQTSTGPWDLPPIVSSSSSDPWEKTPLSSSLSSADAWAKASPPSKASADATSAADPWGGVVDNPPRAASGDVTFDLFAKLPQPTEQLEHESSQAPSSVKPNSPVDLDLFGDLIPSTKQNGVKNTDVFDLAGLGDSLTDSDKERKDCKTPESFLGPTASSLVNLDSLVVAPATLKTHNPFLSVVNILLPRWSSLQHGPAPSLSDLSAVLSCFLPPLGIFCQAWPEPGTVKSLAAAMISAPLLRRCCCLLSRRAGATRTAWTRRYRGRAQGTARTEPGQGTRRHADMVTAPQDPRGEQPPRTVFLRGGPAMATGGKSSRPSIHRYTNRLINEKSPYLLQHAHNPVDWYPWGQEAFDKAKKENKLIFLSVGYSTCHWCHVMEQESFKNKEIGKILNDNFVCIKVDREERPDVDKVYMTFVQATSSGGGWPMSVWLTPDLKPFIGGTYFPPEDGIYQVGFRTVLLRIADQWKRNKNALLENSQRIMSALLARAEIGIKGEDLPPPFPEVMARCFQQLSESYEEEYGGFSEFPKFPTPVNLNFLFTYWALHRASPDGARALQMALHTLKMMAYGGIHDHIAQGFHRYATDQRWHVPHFEKMLYDQGQLAVAYARAFQISGDEFFADVAADVLLYVSRDLSDRAGGFYSAEDADSYPTAKSKEKREGAFCVWTAEEIRRLLPEPVEGASERKTLADVFMHHYGVKEGGNVSPAKDPHKELRGQNVLIVQYSLELTAARFGLGLEQLKTMLAKSRERLCEARGHRPRPHLDTKMLASWNGLMISGFAQSGAILGKEEYVSRAGQAADFLRGHLFDASSGRLLRSCYRGKGRSVEQSAVPIQGFLEDYVFVIQALFDLYEASLNQGWLEWAVQLQRKQDELFWDSKGFAYFSSEAGDSSLLLRLKDDQDGVEPSANSVAVANLLRAACYSGNMEWVEKAGQILAAFSERLLKIPVALPEMARATVAFHRTLKQVISGHRCPVEWLGFGRMAGFEAPLEEYYPCAVPSVCGFQSTIQAVVKSHSSHARDHHPQSTAGGH</sequence>
<dbReference type="InterPro" id="IPR036249">
    <property type="entry name" value="Thioredoxin-like_sf"/>
</dbReference>
<keyword evidence="10" id="KW-1185">Reference proteome</keyword>
<dbReference type="PANTHER" id="PTHR42899:SF1">
    <property type="entry name" value="SPERMATOGENESIS-ASSOCIATED PROTEIN 20"/>
    <property type="match status" value="1"/>
</dbReference>
<dbReference type="STRING" id="55544.A0A4D9E1H9"/>
<dbReference type="CDD" id="cd02955">
    <property type="entry name" value="SSP411"/>
    <property type="match status" value="1"/>
</dbReference>
<dbReference type="GO" id="GO:0008289">
    <property type="term" value="F:lipid binding"/>
    <property type="evidence" value="ECO:0007669"/>
    <property type="project" value="UniProtKB-KW"/>
</dbReference>
<dbReference type="PROSITE" id="PS50942">
    <property type="entry name" value="ENTH"/>
    <property type="match status" value="1"/>
</dbReference>
<dbReference type="InterPro" id="IPR008928">
    <property type="entry name" value="6-hairpin_glycosidase_sf"/>
</dbReference>
<reference evidence="9 10" key="1">
    <citation type="submission" date="2019-04" db="EMBL/GenBank/DDBJ databases">
        <title>Draft genome of the big-headed turtle Platysternon megacephalum.</title>
        <authorList>
            <person name="Gong S."/>
        </authorList>
    </citation>
    <scope>NUCLEOTIDE SEQUENCE [LARGE SCALE GENOMIC DNA]</scope>
    <source>
        <strain evidence="9">DO16091913</strain>
        <tissue evidence="9">Muscle</tissue>
    </source>
</reference>
<feature type="compositionally biased region" description="Polar residues" evidence="7">
    <location>
        <begin position="156"/>
        <end position="176"/>
    </location>
</feature>
<dbReference type="SUPFAM" id="SSF48208">
    <property type="entry name" value="Six-hairpin glycosidases"/>
    <property type="match status" value="1"/>
</dbReference>
<comment type="subcellular location">
    <subcellularLocation>
        <location evidence="1">Cytoplasm</location>
    </subcellularLocation>
</comment>
<dbReference type="GO" id="GO:0005975">
    <property type="term" value="P:carbohydrate metabolic process"/>
    <property type="evidence" value="ECO:0007669"/>
    <property type="project" value="InterPro"/>
</dbReference>
<dbReference type="OrthoDB" id="1923667at2759"/>
<feature type="region of interest" description="Disordered" evidence="7">
    <location>
        <begin position="363"/>
        <end position="427"/>
    </location>
</feature>
<dbReference type="InterPro" id="IPR024705">
    <property type="entry name" value="Ssp411"/>
</dbReference>
<protein>
    <submittedName>
        <fullName evidence="9">RISC-loading complex subunit TARBP2</fullName>
    </submittedName>
</protein>
<dbReference type="SUPFAM" id="SSF48464">
    <property type="entry name" value="ENTH/VHS domain"/>
    <property type="match status" value="1"/>
</dbReference>
<accession>A0A4D9E1H9</accession>
<evidence type="ECO:0000256" key="4">
    <source>
        <dbReference type="ARBA" id="ARBA00022553"/>
    </source>
</evidence>
<organism evidence="9 10">
    <name type="scientific">Platysternon megacephalum</name>
    <name type="common">big-headed turtle</name>
    <dbReference type="NCBI Taxonomy" id="55544"/>
    <lineage>
        <taxon>Eukaryota</taxon>
        <taxon>Metazoa</taxon>
        <taxon>Chordata</taxon>
        <taxon>Craniata</taxon>
        <taxon>Vertebrata</taxon>
        <taxon>Euteleostomi</taxon>
        <taxon>Archelosauria</taxon>
        <taxon>Testudinata</taxon>
        <taxon>Testudines</taxon>
        <taxon>Cryptodira</taxon>
        <taxon>Durocryptodira</taxon>
        <taxon>Testudinoidea</taxon>
        <taxon>Platysternidae</taxon>
        <taxon>Platysternon</taxon>
    </lineage>
</organism>
<dbReference type="SMART" id="SM00273">
    <property type="entry name" value="ENTH"/>
    <property type="match status" value="1"/>
</dbReference>
<dbReference type="CDD" id="cd16990">
    <property type="entry name" value="ENTH_Epsin"/>
    <property type="match status" value="1"/>
</dbReference>
<comment type="caution">
    <text evidence="9">The sequence shown here is derived from an EMBL/GenBank/DDBJ whole genome shotgun (WGS) entry which is preliminary data.</text>
</comment>
<feature type="compositionally biased region" description="Low complexity" evidence="7">
    <location>
        <begin position="389"/>
        <end position="418"/>
    </location>
</feature>
<evidence type="ECO:0000313" key="10">
    <source>
        <dbReference type="Proteomes" id="UP000297703"/>
    </source>
</evidence>
<dbReference type="InterPro" id="IPR003903">
    <property type="entry name" value="UIM_dom"/>
</dbReference>
<evidence type="ECO:0000256" key="6">
    <source>
        <dbReference type="ARBA" id="ARBA00023121"/>
    </source>
</evidence>
<gene>
    <name evidence="9" type="ORF">DR999_PMT12804</name>
</gene>
<dbReference type="Pfam" id="PF03190">
    <property type="entry name" value="Thioredox_DsbH"/>
    <property type="match status" value="1"/>
</dbReference>
<evidence type="ECO:0000256" key="1">
    <source>
        <dbReference type="ARBA" id="ARBA00004496"/>
    </source>
</evidence>
<dbReference type="InterPro" id="IPR013809">
    <property type="entry name" value="ENTH"/>
</dbReference>
<dbReference type="PANTHER" id="PTHR42899">
    <property type="entry name" value="SPERMATOGENESIS-ASSOCIATED PROTEIN 20"/>
    <property type="match status" value="1"/>
</dbReference>
<evidence type="ECO:0000256" key="5">
    <source>
        <dbReference type="ARBA" id="ARBA00022737"/>
    </source>
</evidence>
<dbReference type="PROSITE" id="PS50330">
    <property type="entry name" value="UIM"/>
    <property type="match status" value="2"/>
</dbReference>
<feature type="region of interest" description="Disordered" evidence="7">
    <location>
        <begin position="625"/>
        <end position="680"/>
    </location>
</feature>
<dbReference type="GO" id="GO:0005737">
    <property type="term" value="C:cytoplasm"/>
    <property type="evidence" value="ECO:0007669"/>
    <property type="project" value="UniProtKB-SubCell"/>
</dbReference>
<evidence type="ECO:0000259" key="8">
    <source>
        <dbReference type="PROSITE" id="PS50942"/>
    </source>
</evidence>
<dbReference type="EMBL" id="QXTE01000131">
    <property type="protein sequence ID" value="TFK04591.1"/>
    <property type="molecule type" value="Genomic_DNA"/>
</dbReference>
<dbReference type="SUPFAM" id="SSF52833">
    <property type="entry name" value="Thioredoxin-like"/>
    <property type="match status" value="1"/>
</dbReference>
<dbReference type="SMART" id="SM00726">
    <property type="entry name" value="UIM"/>
    <property type="match status" value="2"/>
</dbReference>
<name>A0A4D9E1H9_9SAUR</name>
<dbReference type="Gene3D" id="1.25.40.90">
    <property type="match status" value="1"/>
</dbReference>
<evidence type="ECO:0000256" key="3">
    <source>
        <dbReference type="ARBA" id="ARBA00022490"/>
    </source>
</evidence>
<keyword evidence="5" id="KW-0677">Repeat</keyword>
<feature type="region of interest" description="Disordered" evidence="7">
    <location>
        <begin position="148"/>
        <end position="217"/>
    </location>
</feature>
<dbReference type="FunFam" id="1.25.40.90:FF:000002">
    <property type="entry name" value="epsin-2 isoform X1"/>
    <property type="match status" value="1"/>
</dbReference>
<evidence type="ECO:0000313" key="9">
    <source>
        <dbReference type="EMBL" id="TFK04591.1"/>
    </source>
</evidence>
<dbReference type="InterPro" id="IPR008942">
    <property type="entry name" value="ENTH_VHS"/>
</dbReference>
<keyword evidence="4" id="KW-0597">Phosphoprotein</keyword>
<keyword evidence="3" id="KW-0963">Cytoplasm</keyword>
<evidence type="ECO:0000256" key="7">
    <source>
        <dbReference type="SAM" id="MobiDB-lite"/>
    </source>
</evidence>
<evidence type="ECO:0000256" key="2">
    <source>
        <dbReference type="ARBA" id="ARBA00010130"/>
    </source>
</evidence>